<name>A0ABU8SGJ9_9LACO</name>
<organism evidence="2 3">
    <name type="scientific">Holzapfeliella saturejae</name>
    <dbReference type="NCBI Taxonomy" id="3082953"/>
    <lineage>
        <taxon>Bacteria</taxon>
        <taxon>Bacillati</taxon>
        <taxon>Bacillota</taxon>
        <taxon>Bacilli</taxon>
        <taxon>Lactobacillales</taxon>
        <taxon>Lactobacillaceae</taxon>
        <taxon>Holzapfeliella</taxon>
    </lineage>
</organism>
<gene>
    <name evidence="2" type="ORF">R4Y45_04330</name>
</gene>
<protein>
    <submittedName>
        <fullName evidence="2">Uncharacterized protein</fullName>
    </submittedName>
</protein>
<evidence type="ECO:0000256" key="1">
    <source>
        <dbReference type="SAM" id="SignalP"/>
    </source>
</evidence>
<sequence>MNFKKVAVLTTGVLALGGIGLSMIQHSSVQADTTETNHLIEHNIGNTNYIATKPLIVTQINDEFNQLSQAITHLDQEKLSDSIYQERVKELLTDYNGAMISLNVPQTTLENAGIGFSNTRSDITIHVINGTIMIQGHNIETLNILRTAFHDLGTYNHFFGNLTGAESYGSLSLTSRSLTPYLAPVLKAVNVSADELMAVGDSYQNMIGTGQTKGSVTLK</sequence>
<dbReference type="Proteomes" id="UP001377804">
    <property type="component" value="Unassembled WGS sequence"/>
</dbReference>
<proteinExistence type="predicted"/>
<dbReference type="EMBL" id="JAWMWG010000001">
    <property type="protein sequence ID" value="MEJ6348454.1"/>
    <property type="molecule type" value="Genomic_DNA"/>
</dbReference>
<dbReference type="RefSeq" id="WP_339969637.1">
    <property type="nucleotide sequence ID" value="NZ_JAWMWG010000001.1"/>
</dbReference>
<comment type="caution">
    <text evidence="2">The sequence shown here is derived from an EMBL/GenBank/DDBJ whole genome shotgun (WGS) entry which is preliminary data.</text>
</comment>
<evidence type="ECO:0000313" key="2">
    <source>
        <dbReference type="EMBL" id="MEJ6348454.1"/>
    </source>
</evidence>
<feature type="signal peptide" evidence="1">
    <location>
        <begin position="1"/>
        <end position="31"/>
    </location>
</feature>
<keyword evidence="3" id="KW-1185">Reference proteome</keyword>
<keyword evidence="1" id="KW-0732">Signal</keyword>
<feature type="chain" id="PRO_5046316912" evidence="1">
    <location>
        <begin position="32"/>
        <end position="219"/>
    </location>
</feature>
<evidence type="ECO:0000313" key="3">
    <source>
        <dbReference type="Proteomes" id="UP001377804"/>
    </source>
</evidence>
<reference evidence="2 3" key="1">
    <citation type="submission" date="2023-10" db="EMBL/GenBank/DDBJ databases">
        <title>Holzapfeliella saturejae sp. nov. isolated from Satureja montana flowers.</title>
        <authorList>
            <person name="Alcantara C."/>
            <person name="Zuniga M."/>
            <person name="Landete J.M."/>
            <person name="Monedero V."/>
        </authorList>
    </citation>
    <scope>NUCLEOTIDE SEQUENCE [LARGE SCALE GENOMIC DNA]</scope>
    <source>
        <strain evidence="2 3">He02</strain>
    </source>
</reference>
<accession>A0ABU8SGJ9</accession>